<dbReference type="PANTHER" id="PTHR43832">
    <property type="match status" value="1"/>
</dbReference>
<dbReference type="Gene3D" id="3.40.50.150">
    <property type="entry name" value="Vaccinia Virus protein VP39"/>
    <property type="match status" value="1"/>
</dbReference>
<evidence type="ECO:0000313" key="2">
    <source>
        <dbReference type="EMBL" id="SLM37004.1"/>
    </source>
</evidence>
<proteinExistence type="inferred from homology"/>
<dbReference type="EMBL" id="FWEW01001415">
    <property type="protein sequence ID" value="SLM37004.1"/>
    <property type="molecule type" value="Genomic_DNA"/>
</dbReference>
<name>A0A1W5D1J2_9LECA</name>
<dbReference type="SUPFAM" id="SSF53335">
    <property type="entry name" value="S-adenosyl-L-methionine-dependent methyltransferases"/>
    <property type="match status" value="1"/>
</dbReference>
<reference evidence="3" key="1">
    <citation type="submission" date="2017-03" db="EMBL/GenBank/DDBJ databases">
        <authorList>
            <person name="Sharma R."/>
            <person name="Thines M."/>
        </authorList>
    </citation>
    <scope>NUCLEOTIDE SEQUENCE [LARGE SCALE GENOMIC DNA]</scope>
</reference>
<accession>A0A1W5D1J2</accession>
<dbReference type="AlphaFoldDB" id="A0A1W5D1J2"/>
<protein>
    <submittedName>
        <fullName evidence="2">Cyclopropane-fatty-acyl-phospholipid synthase</fullName>
    </submittedName>
</protein>
<dbReference type="CDD" id="cd02440">
    <property type="entry name" value="AdoMet_MTases"/>
    <property type="match status" value="1"/>
</dbReference>
<comment type="similarity">
    <text evidence="1">Belongs to the CFA/CMAS family.</text>
</comment>
<organism evidence="2 3">
    <name type="scientific">Lasallia pustulata</name>
    <dbReference type="NCBI Taxonomy" id="136370"/>
    <lineage>
        <taxon>Eukaryota</taxon>
        <taxon>Fungi</taxon>
        <taxon>Dikarya</taxon>
        <taxon>Ascomycota</taxon>
        <taxon>Pezizomycotina</taxon>
        <taxon>Lecanoromycetes</taxon>
        <taxon>OSLEUM clade</taxon>
        <taxon>Umbilicariomycetidae</taxon>
        <taxon>Umbilicariales</taxon>
        <taxon>Umbilicariaceae</taxon>
        <taxon>Lasallia</taxon>
    </lineage>
</organism>
<dbReference type="Pfam" id="PF02353">
    <property type="entry name" value="CMAS"/>
    <property type="match status" value="1"/>
</dbReference>
<dbReference type="Proteomes" id="UP000192927">
    <property type="component" value="Unassembled WGS sequence"/>
</dbReference>
<keyword evidence="3" id="KW-1185">Reference proteome</keyword>
<sequence>MSSSTWTDTLIDNGYLPNAVIRVGIRRLLAERIALIKSTSLTASYERKMKYVELLRTRPIAINTAEANQQHYEVGTSVLQGMLGRRMKYSCCLYPTEKETLDQAEVAMLEQYVERAELHDGQSILDLGCGWGSATLYLAERFPKSSVTGFSNSSTQRAYITSQAKSKGLGNVQVITGDVVEITSF</sequence>
<evidence type="ECO:0000313" key="3">
    <source>
        <dbReference type="Proteomes" id="UP000192927"/>
    </source>
</evidence>
<dbReference type="InterPro" id="IPR029063">
    <property type="entry name" value="SAM-dependent_MTases_sf"/>
</dbReference>
<evidence type="ECO:0000256" key="1">
    <source>
        <dbReference type="ARBA" id="ARBA00010815"/>
    </source>
</evidence>
<dbReference type="PANTHER" id="PTHR43832:SF1">
    <property type="entry name" value="S-ADENOSYL-L-METHIONINE-DEPENDENT METHYLTRANSFERASES SUPERFAMILY PROTEIN"/>
    <property type="match status" value="1"/>
</dbReference>